<dbReference type="AlphaFoldDB" id="A0A7W4I8D1"/>
<evidence type="ECO:0000313" key="1">
    <source>
        <dbReference type="EMBL" id="MBB2158101.1"/>
    </source>
</evidence>
<proteinExistence type="predicted"/>
<evidence type="ECO:0000313" key="2">
    <source>
        <dbReference type="Proteomes" id="UP000550787"/>
    </source>
</evidence>
<sequence>MARWSLAWRNPHVPPPGPRVLAAALVVAGEDCPAEVMEKWVPGAGYAITWQLVSQKPIRRWSPEARAKVRRSNLRRRMEKNFPLFAELFIAAELAARPEYFAGGDPTGRRST</sequence>
<dbReference type="Proteomes" id="UP000550787">
    <property type="component" value="Unassembled WGS sequence"/>
</dbReference>
<accession>A0A7W4I8D1</accession>
<comment type="caution">
    <text evidence="1">The sequence shown here is derived from an EMBL/GenBank/DDBJ whole genome shotgun (WGS) entry which is preliminary data.</text>
</comment>
<name>A0A7W4I8D1_GLUDI</name>
<gene>
    <name evidence="1" type="ORF">HLH33_17665</name>
</gene>
<reference evidence="1 2" key="1">
    <citation type="submission" date="2020-04" db="EMBL/GenBank/DDBJ databases">
        <title>Description of novel Gluconacetobacter.</title>
        <authorList>
            <person name="Sombolestani A."/>
        </authorList>
    </citation>
    <scope>NUCLEOTIDE SEQUENCE [LARGE SCALE GENOMIC DNA]</scope>
    <source>
        <strain evidence="1 2">LMG 7603</strain>
    </source>
</reference>
<protein>
    <submittedName>
        <fullName evidence="1">Theronine dehydrogenase</fullName>
    </submittedName>
</protein>
<dbReference type="EMBL" id="JABEQG010000057">
    <property type="protein sequence ID" value="MBB2158101.1"/>
    <property type="molecule type" value="Genomic_DNA"/>
</dbReference>
<organism evidence="1 2">
    <name type="scientific">Gluconacetobacter diazotrophicus</name>
    <name type="common">Acetobacter diazotrophicus</name>
    <dbReference type="NCBI Taxonomy" id="33996"/>
    <lineage>
        <taxon>Bacteria</taxon>
        <taxon>Pseudomonadati</taxon>
        <taxon>Pseudomonadota</taxon>
        <taxon>Alphaproteobacteria</taxon>
        <taxon>Acetobacterales</taxon>
        <taxon>Acetobacteraceae</taxon>
        <taxon>Gluconacetobacter</taxon>
    </lineage>
</organism>